<gene>
    <name evidence="3" type="ORF">GCM10011613_17520</name>
</gene>
<name>A0ABQ3B204_9GAMM</name>
<feature type="transmembrane region" description="Helical" evidence="1">
    <location>
        <begin position="220"/>
        <end position="243"/>
    </location>
</feature>
<accession>A0ABQ3B204</accession>
<evidence type="ECO:0000313" key="4">
    <source>
        <dbReference type="Proteomes" id="UP000619761"/>
    </source>
</evidence>
<evidence type="ECO:0000313" key="3">
    <source>
        <dbReference type="EMBL" id="GGY72989.1"/>
    </source>
</evidence>
<dbReference type="Proteomes" id="UP000619761">
    <property type="component" value="Unassembled WGS sequence"/>
</dbReference>
<dbReference type="EMBL" id="BMYZ01000001">
    <property type="protein sequence ID" value="GGY72989.1"/>
    <property type="molecule type" value="Genomic_DNA"/>
</dbReference>
<feature type="transmembrane region" description="Helical" evidence="1">
    <location>
        <begin position="12"/>
        <end position="31"/>
    </location>
</feature>
<dbReference type="PROSITE" id="PS50885">
    <property type="entry name" value="HAMP"/>
    <property type="match status" value="1"/>
</dbReference>
<dbReference type="InterPro" id="IPR003660">
    <property type="entry name" value="HAMP_dom"/>
</dbReference>
<reference evidence="4" key="1">
    <citation type="journal article" date="2019" name="Int. J. Syst. Evol. Microbiol.">
        <title>The Global Catalogue of Microorganisms (GCM) 10K type strain sequencing project: providing services to taxonomists for standard genome sequencing and annotation.</title>
        <authorList>
            <consortium name="The Broad Institute Genomics Platform"/>
            <consortium name="The Broad Institute Genome Sequencing Center for Infectious Disease"/>
            <person name="Wu L."/>
            <person name="Ma J."/>
        </authorList>
    </citation>
    <scope>NUCLEOTIDE SEQUENCE [LARGE SCALE GENOMIC DNA]</scope>
    <source>
        <strain evidence="4">KCTC 32239</strain>
    </source>
</reference>
<feature type="domain" description="HAMP" evidence="2">
    <location>
        <begin position="245"/>
        <end position="301"/>
    </location>
</feature>
<dbReference type="CDD" id="cd06225">
    <property type="entry name" value="HAMP"/>
    <property type="match status" value="1"/>
</dbReference>
<keyword evidence="4" id="KW-1185">Reference proteome</keyword>
<evidence type="ECO:0000259" key="2">
    <source>
        <dbReference type="PROSITE" id="PS50885"/>
    </source>
</evidence>
<dbReference type="Pfam" id="PF00672">
    <property type="entry name" value="HAMP"/>
    <property type="match status" value="1"/>
</dbReference>
<keyword evidence="1" id="KW-1133">Transmembrane helix</keyword>
<organism evidence="3 4">
    <name type="scientific">Cellvibrio zantedeschiae</name>
    <dbReference type="NCBI Taxonomy" id="1237077"/>
    <lineage>
        <taxon>Bacteria</taxon>
        <taxon>Pseudomonadati</taxon>
        <taxon>Pseudomonadota</taxon>
        <taxon>Gammaproteobacteria</taxon>
        <taxon>Cellvibrionales</taxon>
        <taxon>Cellvibrionaceae</taxon>
        <taxon>Cellvibrio</taxon>
    </lineage>
</organism>
<keyword evidence="1" id="KW-0812">Transmembrane</keyword>
<keyword evidence="1" id="KW-0472">Membrane</keyword>
<dbReference type="Pfam" id="PF11845">
    <property type="entry name" value="Tll0287-like"/>
    <property type="match status" value="1"/>
</dbReference>
<sequence length="316" mass="35157">MKKNKISISAKFVALFLLIVSLNTLAYYFMLQNIYQQELKSQAKTVVSNVESFGAWVAQNGRVWVKEGSKESFLSQELYKASCENIDEEGFVHFYSKNPALAQREFSEVVAKSSSPAKFHMTSQNVMNPVNAPDDFEKTALAIVTKTGAAEYSEFVDGQYRFAQTIYHKASCISCHGDPAKAPEDVIKRYGSEHGFGFKEGDVAGVISVSIPANPLYMKALNFVGIKEIVLILVPFIIALWFVRAAIISPIKKLTEVAHEVSTGKDTPVDTAGIDLNTHNEIHQLTLALSRMRNSTQLALKKMREARAEAEKHRKS</sequence>
<proteinExistence type="predicted"/>
<dbReference type="Gene3D" id="6.10.340.10">
    <property type="match status" value="1"/>
</dbReference>
<dbReference type="RefSeq" id="WP_189417611.1">
    <property type="nucleotide sequence ID" value="NZ_BMYZ01000001.1"/>
</dbReference>
<protein>
    <recommendedName>
        <fullName evidence="2">HAMP domain-containing protein</fullName>
    </recommendedName>
</protein>
<dbReference type="InterPro" id="IPR021796">
    <property type="entry name" value="Tll0287-like_dom"/>
</dbReference>
<evidence type="ECO:0000256" key="1">
    <source>
        <dbReference type="SAM" id="Phobius"/>
    </source>
</evidence>
<comment type="caution">
    <text evidence="3">The sequence shown here is derived from an EMBL/GenBank/DDBJ whole genome shotgun (WGS) entry which is preliminary data.</text>
</comment>